<feature type="compositionally biased region" description="Basic and acidic residues" evidence="2">
    <location>
        <begin position="626"/>
        <end position="635"/>
    </location>
</feature>
<feature type="compositionally biased region" description="Basic and acidic residues" evidence="2">
    <location>
        <begin position="113"/>
        <end position="139"/>
    </location>
</feature>
<accession>A0ABV4XME7</accession>
<protein>
    <submittedName>
        <fullName evidence="4">DUF4157 domain-containing protein</fullName>
    </submittedName>
</protein>
<dbReference type="InterPro" id="IPR025295">
    <property type="entry name" value="eCIS_core_dom"/>
</dbReference>
<dbReference type="Proteomes" id="UP001576784">
    <property type="component" value="Unassembled WGS sequence"/>
</dbReference>
<dbReference type="EMBL" id="JBHFNR010000054">
    <property type="protein sequence ID" value="MFB2892899.1"/>
    <property type="molecule type" value="Genomic_DNA"/>
</dbReference>
<feature type="compositionally biased region" description="Basic and acidic residues" evidence="2">
    <location>
        <begin position="1794"/>
        <end position="1807"/>
    </location>
</feature>
<feature type="region of interest" description="Disordered" evidence="2">
    <location>
        <begin position="1"/>
        <end position="28"/>
    </location>
</feature>
<feature type="compositionally biased region" description="Low complexity" evidence="2">
    <location>
        <begin position="11"/>
        <end position="22"/>
    </location>
</feature>
<evidence type="ECO:0000313" key="5">
    <source>
        <dbReference type="Proteomes" id="UP001576784"/>
    </source>
</evidence>
<feature type="region of interest" description="Disordered" evidence="2">
    <location>
        <begin position="815"/>
        <end position="906"/>
    </location>
</feature>
<feature type="region of interest" description="Disordered" evidence="2">
    <location>
        <begin position="1769"/>
        <end position="1822"/>
    </location>
</feature>
<feature type="region of interest" description="Disordered" evidence="2">
    <location>
        <begin position="220"/>
        <end position="255"/>
    </location>
</feature>
<feature type="region of interest" description="Disordered" evidence="2">
    <location>
        <begin position="748"/>
        <end position="790"/>
    </location>
</feature>
<feature type="compositionally biased region" description="Low complexity" evidence="2">
    <location>
        <begin position="665"/>
        <end position="685"/>
    </location>
</feature>
<evidence type="ECO:0000259" key="3">
    <source>
        <dbReference type="Pfam" id="PF13699"/>
    </source>
</evidence>
<name>A0ABV4XME7_9CYAN</name>
<feature type="compositionally biased region" description="Basic and acidic residues" evidence="2">
    <location>
        <begin position="774"/>
        <end position="783"/>
    </location>
</feature>
<feature type="compositionally biased region" description="Basic and acidic residues" evidence="2">
    <location>
        <begin position="80"/>
        <end position="96"/>
    </location>
</feature>
<dbReference type="Gene3D" id="1.20.120.20">
    <property type="entry name" value="Apolipoprotein"/>
    <property type="match status" value="1"/>
</dbReference>
<keyword evidence="1" id="KW-0175">Coiled coil</keyword>
<dbReference type="PANTHER" id="PTHR34491">
    <property type="entry name" value="A-TYPE INCLUSION PROTEIN, PUTATIVE-RELATED"/>
    <property type="match status" value="1"/>
</dbReference>
<dbReference type="PANTHER" id="PTHR34491:SF156">
    <property type="entry name" value="KINESIN MOTOR DOMAIN-CONTAINING PROTEIN"/>
    <property type="match status" value="1"/>
</dbReference>
<feature type="region of interest" description="Disordered" evidence="2">
    <location>
        <begin position="517"/>
        <end position="547"/>
    </location>
</feature>
<evidence type="ECO:0000313" key="4">
    <source>
        <dbReference type="EMBL" id="MFB2892899.1"/>
    </source>
</evidence>
<feature type="compositionally biased region" description="Low complexity" evidence="2">
    <location>
        <begin position="233"/>
        <end position="243"/>
    </location>
</feature>
<feature type="compositionally biased region" description="Polar residues" evidence="2">
    <location>
        <begin position="1"/>
        <end position="10"/>
    </location>
</feature>
<evidence type="ECO:0000256" key="1">
    <source>
        <dbReference type="SAM" id="Coils"/>
    </source>
</evidence>
<feature type="compositionally biased region" description="Low complexity" evidence="2">
    <location>
        <begin position="522"/>
        <end position="538"/>
    </location>
</feature>
<proteinExistence type="predicted"/>
<reference evidence="4 5" key="1">
    <citation type="submission" date="2024-09" db="EMBL/GenBank/DDBJ databases">
        <title>Floridaenema gen nov. (Aerosakkonemataceae, Aerosakkonematales ord. nov., Cyanobacteria) from benthic tropical and subtropical fresh waters, with the description of four new species.</title>
        <authorList>
            <person name="Moretto J.A."/>
            <person name="Berthold D.E."/>
            <person name="Lefler F.W."/>
            <person name="Huang I.-S."/>
            <person name="Laughinghouse H. IV."/>
        </authorList>
    </citation>
    <scope>NUCLEOTIDE SEQUENCE [LARGE SCALE GENOMIC DNA]</scope>
    <source>
        <strain evidence="4 5">BLCC-F50</strain>
    </source>
</reference>
<feature type="region of interest" description="Disordered" evidence="2">
    <location>
        <begin position="67"/>
        <end position="172"/>
    </location>
</feature>
<dbReference type="RefSeq" id="WP_413262566.1">
    <property type="nucleotide sequence ID" value="NZ_JBHFNR010000054.1"/>
</dbReference>
<comment type="caution">
    <text evidence="4">The sequence shown here is derived from an EMBL/GenBank/DDBJ whole genome shotgun (WGS) entry which is preliminary data.</text>
</comment>
<feature type="region of interest" description="Disordered" evidence="2">
    <location>
        <begin position="395"/>
        <end position="435"/>
    </location>
</feature>
<feature type="compositionally biased region" description="Basic and acidic residues" evidence="2">
    <location>
        <begin position="819"/>
        <end position="831"/>
    </location>
</feature>
<feature type="region of interest" description="Disordered" evidence="2">
    <location>
        <begin position="612"/>
        <end position="736"/>
    </location>
</feature>
<feature type="compositionally biased region" description="Gly residues" evidence="2">
    <location>
        <begin position="696"/>
        <end position="726"/>
    </location>
</feature>
<dbReference type="Pfam" id="PF13699">
    <property type="entry name" value="eCIS_core"/>
    <property type="match status" value="1"/>
</dbReference>
<evidence type="ECO:0000256" key="2">
    <source>
        <dbReference type="SAM" id="MobiDB-lite"/>
    </source>
</evidence>
<feature type="region of interest" description="Disordered" evidence="2">
    <location>
        <begin position="475"/>
        <end position="494"/>
    </location>
</feature>
<organism evidence="4 5">
    <name type="scientific">Floridaenema flaviceps BLCC-F50</name>
    <dbReference type="NCBI Taxonomy" id="3153642"/>
    <lineage>
        <taxon>Bacteria</taxon>
        <taxon>Bacillati</taxon>
        <taxon>Cyanobacteriota</taxon>
        <taxon>Cyanophyceae</taxon>
        <taxon>Oscillatoriophycideae</taxon>
        <taxon>Aerosakkonematales</taxon>
        <taxon>Aerosakkonemataceae</taxon>
        <taxon>Floridanema</taxon>
        <taxon>Floridanema flaviceps</taxon>
    </lineage>
</organism>
<feature type="coiled-coil region" evidence="1">
    <location>
        <begin position="1145"/>
        <end position="1198"/>
    </location>
</feature>
<keyword evidence="5" id="KW-1185">Reference proteome</keyword>
<sequence length="1822" mass="199282">MSDKVQVQKNSSAPSQMAPSSQFQERPFTDERYQTVASTGTITADSPPQPNIARASFNLLNMPIFAPSPRANVQQGNIQRQEEEEKQENLQLKEELDNALPIAEEKDENQEVQLKEESDKAASVAEEKNETQDVQLKEEELLDSSSSETSQEDTELESIQTKLAVGKPGDKYEQEADSMATKVMAMPDSVVGESIQRQTDDEKKEIQTSPVANFITPLVQRSPERRSNRKATRTSTLNSTLSTVDPLSRTRGSTRRTTELNELGVQPLRRNLKQQPYKQDINGQELWNGNDRLPWGNDFEENYWQNVPYQLNPQRNNRKEYQCIVGSNNQIQYLPRSGDAQPGEDIATIGHRTQWRDHILNNAVWDTFTVENDGTQISAISKNEAGRWYRDLNNLRPEGQSYNSQKARPYTSDPLHQEYEESNNPSSVETPEENIELKPIQTKLTVGKPGDKYEQEADTMAAKVMAMPDSAIGRQTDSQTDELKGEEQLSPLTNSISRLVQRQTEEDSQDLQMKLGLQRSPNSTTPSSASIESSLANSKGGGSPLPDEVRSFMEPRFGADFSSVRVHTDSTAVQMNKDLGAQAFAHGSDIYFGAGKSPGKNELTAHELTHTVQQGGAVRTKSVTQQEKKENKLQAKADTIQLTALEPKIQRKEDPQAQPAKVKVATPAPHTPAASPAAESAPGTTQTKTIEKPAAGGDGGGSTAPAGGGGGGAVGASSGGGGGGNSPGSAQNDPGFKAVVDRTKTVATQEKNHPPAGTKSAQAQAAAVSPANEVESKAQDKQVQEMNLQQPGQFNAGAFKAALMEKIAAATPQTLEEADNFKDQNKLDSVKGDLSSQVGDEKKQAANPIAEKTKEQPDTSGITPKPVTPLPPKQAGKAPSDIGANKAAPKPKSESEVSLQEGGKSIDKQMADADITEPQLAKSNEPQFQTALETKKTAQTHANTAPNTYRQQEQGIVTQAQAQAQTTAQSQLQGMHGEKEQLLTQVVGLQTDTKGQDEQKRSQVANHIQGIYNNTKQRVETALSQLDGEVNQQFDSGAAAAKTQFENYVDQRMKRYKDDRYSGVVGKGKWVKDKLFGMPSEVNAFYQEGKNQFLASMDKTIDKIASNVATKLNAAKAEITKGKQEIQKYVASLDPSLRQVGQEAAQNIGGKFDELEQSVDNKQNELIDSLAQKYNENLQALDSRINEMKAANRGLVDKAMDAMGGVIKTILEMKNLLMGVLAKAAGAIEKIILDPIGFLGNLVSGLKQGFQNFQSNIGEHLQKGLVGWLTGTLASTGLQMPESFDIKGILSLVTQVLGTTYQAIRPRAVKAMGKNGEKTVSTMESSFEMFVILKNEGVGGLWQFIQDKIGDLKSMVIDTIKSFVIETVIKQGIMWILSLLNPASAFVRACKAIIDIIMFFIERGSQIVELVNAVIDSVTAIANGAVGGAAKAIENALSKALPVVIGFMASLLGLGGITGKIQDIIKRVRQPIEKAIDWVIAQAVKFAKKIGNKLGFGKGKGKGKDAKDNKDEAKHREIAQAALGKVDKEDQGQTTKEIIANKKKVAQQEIQANKGKLSKDVNFSIKLLNEAQAEKEEKLKWKAAIVPNDTVIETEEDLPASEQDLKKAKAHFGDSEFEPKDMISLLSHLHVSTVRDRMKKWKQEDILFEYASHTNDRYKKLSFSSEFKGKGVRPVSPGNRQLYGYINPDKRSAVGIEILSKGLKTDEPGYSEAKKLDLNYHLTKARYICKRSGKVIDFENAILGHHNNYGASEHWNDKGHKQTRNDNKVWNQKAENYQGPEDKKVSSASGAESARYEKPGPPDKPDSHPMWWDTTHPDYAGK</sequence>
<feature type="domain" description="eCIS core" evidence="3">
    <location>
        <begin position="544"/>
        <end position="617"/>
    </location>
</feature>
<gene>
    <name evidence="4" type="ORF">ACE1CI_08140</name>
</gene>